<dbReference type="EMBL" id="BAAANS010000036">
    <property type="protein sequence ID" value="GAA2109363.1"/>
    <property type="molecule type" value="Genomic_DNA"/>
</dbReference>
<reference evidence="1 2" key="1">
    <citation type="journal article" date="2019" name="Int. J. Syst. Evol. Microbiol.">
        <title>The Global Catalogue of Microorganisms (GCM) 10K type strain sequencing project: providing services to taxonomists for standard genome sequencing and annotation.</title>
        <authorList>
            <consortium name="The Broad Institute Genomics Platform"/>
            <consortium name="The Broad Institute Genome Sequencing Center for Infectious Disease"/>
            <person name="Wu L."/>
            <person name="Ma J."/>
        </authorList>
    </citation>
    <scope>NUCLEOTIDE SEQUENCE [LARGE SCALE GENOMIC DNA]</scope>
    <source>
        <strain evidence="1 2">JCM 14559</strain>
    </source>
</reference>
<proteinExistence type="predicted"/>
<keyword evidence="2" id="KW-1185">Reference proteome</keyword>
<accession>A0ABN2XF04</accession>
<evidence type="ECO:0000313" key="1">
    <source>
        <dbReference type="EMBL" id="GAA2109363.1"/>
    </source>
</evidence>
<protein>
    <submittedName>
        <fullName evidence="1">Uncharacterized protein</fullName>
    </submittedName>
</protein>
<sequence length="106" mass="10954">MWQHPAMSLTTWSHDGGLYCALFTETGVDGSRLGHFELSAARLVPSGIPSVPDSPAPGPTALTVVAPALDPGDQPVVFFGDGPTLPFAVLQHFVAMVAARLEGAGT</sequence>
<dbReference type="Proteomes" id="UP001500897">
    <property type="component" value="Unassembled WGS sequence"/>
</dbReference>
<organism evidence="1 2">
    <name type="scientific">Kitasatospora saccharophila</name>
    <dbReference type="NCBI Taxonomy" id="407973"/>
    <lineage>
        <taxon>Bacteria</taxon>
        <taxon>Bacillati</taxon>
        <taxon>Actinomycetota</taxon>
        <taxon>Actinomycetes</taxon>
        <taxon>Kitasatosporales</taxon>
        <taxon>Streptomycetaceae</taxon>
        <taxon>Kitasatospora</taxon>
    </lineage>
</organism>
<gene>
    <name evidence="1" type="ORF">GCM10009759_49930</name>
</gene>
<evidence type="ECO:0000313" key="2">
    <source>
        <dbReference type="Proteomes" id="UP001500897"/>
    </source>
</evidence>
<comment type="caution">
    <text evidence="1">The sequence shown here is derived from an EMBL/GenBank/DDBJ whole genome shotgun (WGS) entry which is preliminary data.</text>
</comment>
<name>A0ABN2XF04_9ACTN</name>